<organism evidence="2 3">
    <name type="scientific">Halorubrum kocurii JCM 14978</name>
    <dbReference type="NCBI Taxonomy" id="1230456"/>
    <lineage>
        <taxon>Archaea</taxon>
        <taxon>Methanobacteriati</taxon>
        <taxon>Methanobacteriota</taxon>
        <taxon>Stenosarchaea group</taxon>
        <taxon>Halobacteria</taxon>
        <taxon>Halobacteriales</taxon>
        <taxon>Haloferacaceae</taxon>
        <taxon>Halorubrum</taxon>
    </lineage>
</organism>
<comment type="caution">
    <text evidence="2">The sequence shown here is derived from an EMBL/GenBank/DDBJ whole genome shotgun (WGS) entry which is preliminary data.</text>
</comment>
<feature type="compositionally biased region" description="Low complexity" evidence="1">
    <location>
        <begin position="25"/>
        <end position="34"/>
    </location>
</feature>
<evidence type="ECO:0000256" key="1">
    <source>
        <dbReference type="SAM" id="MobiDB-lite"/>
    </source>
</evidence>
<feature type="region of interest" description="Disordered" evidence="1">
    <location>
        <begin position="25"/>
        <end position="89"/>
    </location>
</feature>
<name>M0NMD1_9EURY</name>
<dbReference type="PATRIC" id="fig|1230456.3.peg.2975"/>
<protein>
    <recommendedName>
        <fullName evidence="4">ASCH domain-containing protein</fullName>
    </recommendedName>
</protein>
<dbReference type="Proteomes" id="UP000011546">
    <property type="component" value="Unassembled WGS sequence"/>
</dbReference>
<reference evidence="2 3" key="1">
    <citation type="journal article" date="2014" name="PLoS Genet.">
        <title>Phylogenetically driven sequencing of extremely halophilic archaea reveals strategies for static and dynamic osmo-response.</title>
        <authorList>
            <person name="Becker E.A."/>
            <person name="Seitzer P.M."/>
            <person name="Tritt A."/>
            <person name="Larsen D."/>
            <person name="Krusor M."/>
            <person name="Yao A.I."/>
            <person name="Wu D."/>
            <person name="Madern D."/>
            <person name="Eisen J.A."/>
            <person name="Darling A.E."/>
            <person name="Facciotti M.T."/>
        </authorList>
    </citation>
    <scope>NUCLEOTIDE SEQUENCE [LARGE SCALE GENOMIC DNA]</scope>
    <source>
        <strain evidence="2 3">JCM 14978</strain>
    </source>
</reference>
<sequence length="157" mass="17313">MFTSVSIAAIDGFEIRRTRGASALSASARSAARAYKPIRAQRTGMSETDSADEAANDPADLLPNDRVKQSALDGDVTQLHRGNRYGEEGDTFEIDGVTFELTEVTERTLGDMTDEDAKREGSPSLEAYKERMVHAHGGSFDWDDDADVVRHRFERAE</sequence>
<evidence type="ECO:0000313" key="2">
    <source>
        <dbReference type="EMBL" id="EMA58946.1"/>
    </source>
</evidence>
<keyword evidence="3" id="KW-1185">Reference proteome</keyword>
<gene>
    <name evidence="2" type="ORF">C468_14932</name>
</gene>
<evidence type="ECO:0000313" key="3">
    <source>
        <dbReference type="Proteomes" id="UP000011546"/>
    </source>
</evidence>
<evidence type="ECO:0008006" key="4">
    <source>
        <dbReference type="Google" id="ProtNLM"/>
    </source>
</evidence>
<dbReference type="CDD" id="cd06552">
    <property type="entry name" value="ASCH_yqfb_like"/>
    <property type="match status" value="1"/>
</dbReference>
<dbReference type="AlphaFoldDB" id="M0NMD1"/>
<proteinExistence type="predicted"/>
<dbReference type="STRING" id="1230456.C468_14932"/>
<dbReference type="EMBL" id="AOJH01000089">
    <property type="protein sequence ID" value="EMA58946.1"/>
    <property type="molecule type" value="Genomic_DNA"/>
</dbReference>
<accession>M0NMD1</accession>